<gene>
    <name evidence="7" type="ORF">KEM10_15705</name>
</gene>
<comment type="caution">
    <text evidence="7">The sequence shown here is derived from an EMBL/GenBank/DDBJ whole genome shotgun (WGS) entry which is preliminary data.</text>
</comment>
<dbReference type="InterPro" id="IPR003593">
    <property type="entry name" value="AAA+_ATPase"/>
</dbReference>
<name>A0ABS5JY16_9BACT</name>
<reference evidence="7 8" key="1">
    <citation type="journal article" date="2015" name="Int. J. Syst. Evol. Microbiol.">
        <title>Carboxylicivirga linearis sp. nov., isolated from a sea cucumber culture pond.</title>
        <authorList>
            <person name="Wang F.Q."/>
            <person name="Zhou Y.X."/>
            <person name="Lin X.Z."/>
            <person name="Chen G.J."/>
            <person name="Du Z.J."/>
        </authorList>
    </citation>
    <scope>NUCLEOTIDE SEQUENCE [LARGE SCALE GENOMIC DNA]</scope>
    <source>
        <strain evidence="7 8">FB218</strain>
    </source>
</reference>
<keyword evidence="1" id="KW-0813">Transport</keyword>
<comment type="function">
    <text evidence="5">Part of the ABC transporter complex HmuTUV involved in hemin import. Responsible for energy coupling to the transport system.</text>
</comment>
<dbReference type="PANTHER" id="PTHR42794">
    <property type="entry name" value="HEMIN IMPORT ATP-BINDING PROTEIN HMUV"/>
    <property type="match status" value="1"/>
</dbReference>
<evidence type="ECO:0000256" key="3">
    <source>
        <dbReference type="ARBA" id="ARBA00022840"/>
    </source>
</evidence>
<evidence type="ECO:0000313" key="7">
    <source>
        <dbReference type="EMBL" id="MBS2099739.1"/>
    </source>
</evidence>
<dbReference type="InterPro" id="IPR003439">
    <property type="entry name" value="ABC_transporter-like_ATP-bd"/>
</dbReference>
<evidence type="ECO:0000256" key="5">
    <source>
        <dbReference type="ARBA" id="ARBA00037066"/>
    </source>
</evidence>
<keyword evidence="2" id="KW-0547">Nucleotide-binding</keyword>
<dbReference type="Pfam" id="PF00005">
    <property type="entry name" value="ABC_tran"/>
    <property type="match status" value="1"/>
</dbReference>
<dbReference type="PROSITE" id="PS50893">
    <property type="entry name" value="ABC_TRANSPORTER_2"/>
    <property type="match status" value="1"/>
</dbReference>
<evidence type="ECO:0000256" key="1">
    <source>
        <dbReference type="ARBA" id="ARBA00022448"/>
    </source>
</evidence>
<dbReference type="EMBL" id="JAGUCO010000014">
    <property type="protein sequence ID" value="MBS2099739.1"/>
    <property type="molecule type" value="Genomic_DNA"/>
</dbReference>
<evidence type="ECO:0000256" key="4">
    <source>
        <dbReference type="ARBA" id="ARBA00022967"/>
    </source>
</evidence>
<keyword evidence="4" id="KW-1278">Translocase</keyword>
<dbReference type="PANTHER" id="PTHR42794:SF1">
    <property type="entry name" value="HEMIN IMPORT ATP-BINDING PROTEIN HMUV"/>
    <property type="match status" value="1"/>
</dbReference>
<dbReference type="SUPFAM" id="SSF52540">
    <property type="entry name" value="P-loop containing nucleoside triphosphate hydrolases"/>
    <property type="match status" value="1"/>
</dbReference>
<dbReference type="Gene3D" id="3.40.50.300">
    <property type="entry name" value="P-loop containing nucleotide triphosphate hydrolases"/>
    <property type="match status" value="1"/>
</dbReference>
<dbReference type="SMART" id="SM00382">
    <property type="entry name" value="AAA"/>
    <property type="match status" value="1"/>
</dbReference>
<proteinExistence type="predicted"/>
<keyword evidence="3 7" id="KW-0067">ATP-binding</keyword>
<keyword evidence="8" id="KW-1185">Reference proteome</keyword>
<dbReference type="PROSITE" id="PS00211">
    <property type="entry name" value="ABC_TRANSPORTER_1"/>
    <property type="match status" value="1"/>
</dbReference>
<dbReference type="InterPro" id="IPR027417">
    <property type="entry name" value="P-loop_NTPase"/>
</dbReference>
<dbReference type="Proteomes" id="UP000708576">
    <property type="component" value="Unassembled WGS sequence"/>
</dbReference>
<evidence type="ECO:0000256" key="2">
    <source>
        <dbReference type="ARBA" id="ARBA00022741"/>
    </source>
</evidence>
<evidence type="ECO:0000313" key="8">
    <source>
        <dbReference type="Proteomes" id="UP000708576"/>
    </source>
</evidence>
<sequence length="272" mass="30874">MLKVKKELKQQKIVVAFEDLSFKVGTNPILNSVTHELYQGCFYSVAGCNGSGKTTLLQTLLQIKKASSGKIYLPEEVANKAHYFSYVPQNTQLEFDFTVEEVVMMGRYPYYSGITGPSKEDKRKVQEALALTDIVNLRHRSVTTLSGGERQRAIIARALAQDTPLMFLDEPVSQLDVYHQIEVLKLLREIVDTQNKTIVTVLHDLNQVSEFTDHVMVMDQGCIAANGTPIEVLTPKLLKDIFRVNAEWVCSKDMKPHLIFHYQKNKKNKLLE</sequence>
<organism evidence="7 8">
    <name type="scientific">Carboxylicivirga linearis</name>
    <dbReference type="NCBI Taxonomy" id="1628157"/>
    <lineage>
        <taxon>Bacteria</taxon>
        <taxon>Pseudomonadati</taxon>
        <taxon>Bacteroidota</taxon>
        <taxon>Bacteroidia</taxon>
        <taxon>Marinilabiliales</taxon>
        <taxon>Marinilabiliaceae</taxon>
        <taxon>Carboxylicivirga</taxon>
    </lineage>
</organism>
<feature type="domain" description="ABC transporter" evidence="6">
    <location>
        <begin position="15"/>
        <end position="245"/>
    </location>
</feature>
<accession>A0ABS5JY16</accession>
<dbReference type="RefSeq" id="WP_212216982.1">
    <property type="nucleotide sequence ID" value="NZ_JAGUCO010000014.1"/>
</dbReference>
<evidence type="ECO:0000259" key="6">
    <source>
        <dbReference type="PROSITE" id="PS50893"/>
    </source>
</evidence>
<protein>
    <submittedName>
        <fullName evidence="7">ABC transporter ATP-binding protein</fullName>
    </submittedName>
</protein>
<dbReference type="GO" id="GO:0005524">
    <property type="term" value="F:ATP binding"/>
    <property type="evidence" value="ECO:0007669"/>
    <property type="project" value="UniProtKB-KW"/>
</dbReference>
<dbReference type="InterPro" id="IPR017871">
    <property type="entry name" value="ABC_transporter-like_CS"/>
</dbReference>